<sequence length="134" mass="16171">MIDFEILRNFAGIMVVLSIFPFFIINIYLSVILRKNKRTMMIDILRNAPFKFKERAKFMLEVNMSWVFASSAMYLWFGYLMLRFIWKIPSDEMYCWHLNIKKTYGNYFGALFLSALLANIWMSFFPIFILFTYV</sequence>
<dbReference type="KEGG" id="vga:BSQ33_15455"/>
<evidence type="ECO:0000313" key="3">
    <source>
        <dbReference type="Proteomes" id="UP000196708"/>
    </source>
</evidence>
<accession>A0A1Z2SIE1</accession>
<feature type="transmembrane region" description="Helical" evidence="1">
    <location>
        <begin position="6"/>
        <end position="31"/>
    </location>
</feature>
<evidence type="ECO:0000256" key="1">
    <source>
        <dbReference type="SAM" id="Phobius"/>
    </source>
</evidence>
<gene>
    <name evidence="2" type="ORF">BSQ33_15455</name>
</gene>
<dbReference type="AlphaFoldDB" id="A0A1Z2SIE1"/>
<evidence type="ECO:0000313" key="2">
    <source>
        <dbReference type="EMBL" id="ASA56954.1"/>
    </source>
</evidence>
<dbReference type="EMBL" id="CP018835">
    <property type="protein sequence ID" value="ASA56954.1"/>
    <property type="molecule type" value="Genomic_DNA"/>
</dbReference>
<reference evidence="2 3" key="1">
    <citation type="submission" date="2016-12" db="EMBL/GenBank/DDBJ databases">
        <authorList>
            <person name="Song W.-J."/>
            <person name="Kurnit D.M."/>
        </authorList>
    </citation>
    <scope>NUCLEOTIDE SEQUENCE [LARGE SCALE GENOMIC DNA]</scope>
    <source>
        <strain evidence="2 3">ATCC 43942</strain>
    </source>
</reference>
<feature type="transmembrane region" description="Helical" evidence="1">
    <location>
        <begin position="106"/>
        <end position="131"/>
    </location>
</feature>
<feature type="transmembrane region" description="Helical" evidence="1">
    <location>
        <begin position="65"/>
        <end position="86"/>
    </location>
</feature>
<keyword evidence="1" id="KW-1133">Transmembrane helix</keyword>
<dbReference type="Proteomes" id="UP000196708">
    <property type="component" value="Chromosome 1"/>
</dbReference>
<name>A0A1Z2SIE1_VIBGA</name>
<protein>
    <submittedName>
        <fullName evidence="2">Uncharacterized protein</fullName>
    </submittedName>
</protein>
<organism evidence="2 3">
    <name type="scientific">Vibrio gazogenes</name>
    <dbReference type="NCBI Taxonomy" id="687"/>
    <lineage>
        <taxon>Bacteria</taxon>
        <taxon>Pseudomonadati</taxon>
        <taxon>Pseudomonadota</taxon>
        <taxon>Gammaproteobacteria</taxon>
        <taxon>Vibrionales</taxon>
        <taxon>Vibrionaceae</taxon>
        <taxon>Vibrio</taxon>
    </lineage>
</organism>
<dbReference type="RefSeq" id="WP_088134463.1">
    <property type="nucleotide sequence ID" value="NZ_CP018835.1"/>
</dbReference>
<keyword evidence="1" id="KW-0812">Transmembrane</keyword>
<dbReference type="OrthoDB" id="5893365at2"/>
<keyword evidence="1" id="KW-0472">Membrane</keyword>
<proteinExistence type="predicted"/>